<dbReference type="EMBL" id="OV651819">
    <property type="protein sequence ID" value="CAH1113536.1"/>
    <property type="molecule type" value="Genomic_DNA"/>
</dbReference>
<accession>A0A9P0D6X6</accession>
<gene>
    <name evidence="1" type="ORF">PSYICH_LOCUS13839</name>
</gene>
<dbReference type="AlphaFoldDB" id="A0A9P0D6X6"/>
<evidence type="ECO:0000313" key="1">
    <source>
        <dbReference type="EMBL" id="CAH1113536.1"/>
    </source>
</evidence>
<dbReference type="InterPro" id="IPR036728">
    <property type="entry name" value="PBP_GOBP_sf"/>
</dbReference>
<reference evidence="1" key="1">
    <citation type="submission" date="2022-01" db="EMBL/GenBank/DDBJ databases">
        <authorList>
            <person name="King R."/>
        </authorList>
    </citation>
    <scope>NUCLEOTIDE SEQUENCE</scope>
</reference>
<dbReference type="GO" id="GO:0005549">
    <property type="term" value="F:odorant binding"/>
    <property type="evidence" value="ECO:0007669"/>
    <property type="project" value="InterPro"/>
</dbReference>
<dbReference type="Pfam" id="PF01395">
    <property type="entry name" value="PBP_GOBP"/>
    <property type="match status" value="1"/>
</dbReference>
<keyword evidence="2" id="KW-1185">Reference proteome</keyword>
<proteinExistence type="predicted"/>
<dbReference type="Proteomes" id="UP001153636">
    <property type="component" value="Chromosome 7"/>
</dbReference>
<organism evidence="1 2">
    <name type="scientific">Psylliodes chrysocephalus</name>
    <dbReference type="NCBI Taxonomy" id="3402493"/>
    <lineage>
        <taxon>Eukaryota</taxon>
        <taxon>Metazoa</taxon>
        <taxon>Ecdysozoa</taxon>
        <taxon>Arthropoda</taxon>
        <taxon>Hexapoda</taxon>
        <taxon>Insecta</taxon>
        <taxon>Pterygota</taxon>
        <taxon>Neoptera</taxon>
        <taxon>Endopterygota</taxon>
        <taxon>Coleoptera</taxon>
        <taxon>Polyphaga</taxon>
        <taxon>Cucujiformia</taxon>
        <taxon>Chrysomeloidea</taxon>
        <taxon>Chrysomelidae</taxon>
        <taxon>Galerucinae</taxon>
        <taxon>Alticini</taxon>
        <taxon>Psylliodes</taxon>
    </lineage>
</organism>
<name>A0A9P0D6X6_9CUCU</name>
<dbReference type="OrthoDB" id="8194670at2759"/>
<dbReference type="InterPro" id="IPR006170">
    <property type="entry name" value="PBP/GOBP"/>
</dbReference>
<protein>
    <submittedName>
        <fullName evidence="1">Uncharacterized protein</fullName>
    </submittedName>
</protein>
<evidence type="ECO:0000313" key="2">
    <source>
        <dbReference type="Proteomes" id="UP001153636"/>
    </source>
</evidence>
<dbReference type="SUPFAM" id="SSF47565">
    <property type="entry name" value="Insect pheromone/odorant-binding proteins"/>
    <property type="match status" value="1"/>
</dbReference>
<dbReference type="CDD" id="cd23992">
    <property type="entry name" value="PBP_GOBP"/>
    <property type="match status" value="1"/>
</dbReference>
<dbReference type="Gene3D" id="1.10.238.20">
    <property type="entry name" value="Pheromone/general odorant binding protein domain"/>
    <property type="match status" value="1"/>
</dbReference>
<sequence length="205" mass="23919">MAADLRKLCPEYFPGLGNFKNLAMSFSIWANPQKKLQNAGEKCKKRLHLTKSVIDGIYFGNLTYSSKALRYIYCVSQELGVQDENGKFVIDTLRNVMNIYPIFGKDVDHMIDECLYNRLDGYVNMFMGFVWAASLDIESLKHRQELLCHSFVAMDLLAWLHRVDSVCIFNKIDKHLKCFRNSKELNFPFGNLILSYFLFFQQNPW</sequence>